<feature type="transmembrane region" description="Helical" evidence="2">
    <location>
        <begin position="526"/>
        <end position="546"/>
    </location>
</feature>
<evidence type="ECO:0000256" key="1">
    <source>
        <dbReference type="SAM" id="MobiDB-lite"/>
    </source>
</evidence>
<feature type="transmembrane region" description="Helical" evidence="2">
    <location>
        <begin position="255"/>
        <end position="271"/>
    </location>
</feature>
<organism evidence="4 5">
    <name type="scientific">Micractinium conductrix</name>
    <dbReference type="NCBI Taxonomy" id="554055"/>
    <lineage>
        <taxon>Eukaryota</taxon>
        <taxon>Viridiplantae</taxon>
        <taxon>Chlorophyta</taxon>
        <taxon>core chlorophytes</taxon>
        <taxon>Trebouxiophyceae</taxon>
        <taxon>Chlorellales</taxon>
        <taxon>Chlorellaceae</taxon>
        <taxon>Chlorella clade</taxon>
        <taxon>Micractinium</taxon>
    </lineage>
</organism>
<feature type="transmembrane region" description="Helical" evidence="2">
    <location>
        <begin position="145"/>
        <end position="165"/>
    </location>
</feature>
<dbReference type="SUPFAM" id="SSF51430">
    <property type="entry name" value="NAD(P)-linked oxidoreductase"/>
    <property type="match status" value="1"/>
</dbReference>
<dbReference type="EMBL" id="LHPF02000013">
    <property type="protein sequence ID" value="PSC71765.1"/>
    <property type="molecule type" value="Genomic_DNA"/>
</dbReference>
<sequence length="656" mass="66798">MPRFREEALAKNMELVERVRQLAAAKGCTPGQLALAWVLARGGDVVPIPGTKKVDRLEENLAAVGVKLSEDDVRALEAAVPEGAVAGGLAGAPRRVAAAALAAVVAFRRDLTFSEVSGSLGDLGTFLPLLVGLVKNNGLSLSTTLIFSGMYNVITGFAFGVPMPVQPMKTIAAVALSQAPLTIPQIMAAGIFVSACVMAMGALRAFWLASRLIPMPVIRGMQLGLGLELARKGWQQAWFADGKAAPARQWWGPEGLFLALCALAFILLTVYPREVCCRGGDEQAAPQLLPQQAARCGGTTGNGAGAAEEAAPGSGPADGAEAGKEPAATADDGASNGASSASGGSDGGVRRPLLRLKHSLERLGSRAEAGLTGEEKPDGGGATAGGGGGGCGAAAARHGVRLPAALVLVVLGMILTLAYYPEVVSALSFGPSSIVALVPSAEDWCIGLLRAGLPQLALTSFNSVISVTQLARELFPEKRTSPDGVAFSVGAMNLVGCWFGAMPCCHGAGGLAAQARFGARSGAAPIFLGLIKLALGLLFGSSLFALLRRFPAPLLGAMLVYAGIELAACARRQRGERGVAVLLLTATVTLAMSNVAVGVAAGLIAAYLLLAWDSLVQLAAPCCRRAFAACRRRRGAHGAGASSPAAQPPALPANAA</sequence>
<dbReference type="STRING" id="554055.A0A2P6VCE2"/>
<dbReference type="Proteomes" id="UP000239649">
    <property type="component" value="Unassembled WGS sequence"/>
</dbReference>
<feature type="region of interest" description="Disordered" evidence="1">
    <location>
        <begin position="365"/>
        <end position="388"/>
    </location>
</feature>
<dbReference type="Pfam" id="PF16983">
    <property type="entry name" value="MFS_MOT1"/>
    <property type="match status" value="2"/>
</dbReference>
<keyword evidence="2" id="KW-1133">Transmembrane helix</keyword>
<dbReference type="PANTHER" id="PTHR31970">
    <property type="match status" value="1"/>
</dbReference>
<keyword evidence="2" id="KW-0472">Membrane</keyword>
<proteinExistence type="predicted"/>
<accession>A0A2P6VCE2</accession>
<dbReference type="GO" id="GO:0015098">
    <property type="term" value="F:molybdate ion transmembrane transporter activity"/>
    <property type="evidence" value="ECO:0007669"/>
    <property type="project" value="InterPro"/>
</dbReference>
<keyword evidence="2" id="KW-0812">Transmembrane</keyword>
<feature type="transmembrane region" description="Helical" evidence="2">
    <location>
        <begin position="552"/>
        <end position="570"/>
    </location>
</feature>
<feature type="transmembrane region" description="Helical" evidence="2">
    <location>
        <begin position="186"/>
        <end position="207"/>
    </location>
</feature>
<feature type="transmembrane region" description="Helical" evidence="2">
    <location>
        <begin position="402"/>
        <end position="420"/>
    </location>
</feature>
<dbReference type="PANTHER" id="PTHR31970:SF9">
    <property type="entry name" value="MOLYBDATE TRANSPORTER 2"/>
    <property type="match status" value="1"/>
</dbReference>
<reference evidence="4 5" key="1">
    <citation type="journal article" date="2018" name="Plant J.">
        <title>Genome sequences of Chlorella sorokiniana UTEX 1602 and Micractinium conductrix SAG 241.80: implications to maltose excretion by a green alga.</title>
        <authorList>
            <person name="Arriola M.B."/>
            <person name="Velmurugan N."/>
            <person name="Zhang Y."/>
            <person name="Plunkett M.H."/>
            <person name="Hondzo H."/>
            <person name="Barney B.M."/>
        </authorList>
    </citation>
    <scope>NUCLEOTIDE SEQUENCE [LARGE SCALE GENOMIC DNA]</scope>
    <source>
        <strain evidence="4 5">SAG 241.80</strain>
    </source>
</reference>
<feature type="compositionally biased region" description="Low complexity" evidence="1">
    <location>
        <begin position="305"/>
        <end position="320"/>
    </location>
</feature>
<comment type="caution">
    <text evidence="4">The sequence shown here is derived from an EMBL/GenBank/DDBJ whole genome shotgun (WGS) entry which is preliminary data.</text>
</comment>
<feature type="transmembrane region" description="Helical" evidence="2">
    <location>
        <begin position="582"/>
        <end position="610"/>
    </location>
</feature>
<feature type="domain" description="NADP-dependent oxidoreductase" evidence="3">
    <location>
        <begin position="9"/>
        <end position="79"/>
    </location>
</feature>
<feature type="transmembrane region" description="Helical" evidence="2">
    <location>
        <begin position="485"/>
        <end position="505"/>
    </location>
</feature>
<name>A0A2P6VCE2_9CHLO</name>
<feature type="compositionally biased region" description="Gly residues" evidence="1">
    <location>
        <begin position="379"/>
        <end position="388"/>
    </location>
</feature>
<dbReference type="InterPro" id="IPR036812">
    <property type="entry name" value="NAD(P)_OxRdtase_dom_sf"/>
</dbReference>
<dbReference type="OrthoDB" id="5402974at2759"/>
<evidence type="ECO:0000313" key="4">
    <source>
        <dbReference type="EMBL" id="PSC71765.1"/>
    </source>
</evidence>
<evidence type="ECO:0000256" key="2">
    <source>
        <dbReference type="SAM" id="Phobius"/>
    </source>
</evidence>
<gene>
    <name evidence="4" type="ORF">C2E20_4837</name>
</gene>
<dbReference type="AlphaFoldDB" id="A0A2P6VCE2"/>
<evidence type="ECO:0000313" key="5">
    <source>
        <dbReference type="Proteomes" id="UP000239649"/>
    </source>
</evidence>
<feature type="compositionally biased region" description="Low complexity" evidence="1">
    <location>
        <begin position="327"/>
        <end position="343"/>
    </location>
</feature>
<dbReference type="InterPro" id="IPR023210">
    <property type="entry name" value="NADP_OxRdtase_dom"/>
</dbReference>
<dbReference type="Gene3D" id="3.20.20.100">
    <property type="entry name" value="NADP-dependent oxidoreductase domain"/>
    <property type="match status" value="1"/>
</dbReference>
<dbReference type="Pfam" id="PF00248">
    <property type="entry name" value="Aldo_ket_red"/>
    <property type="match status" value="1"/>
</dbReference>
<evidence type="ECO:0000259" key="3">
    <source>
        <dbReference type="Pfam" id="PF00248"/>
    </source>
</evidence>
<feature type="region of interest" description="Disordered" evidence="1">
    <location>
        <begin position="300"/>
        <end position="350"/>
    </location>
</feature>
<keyword evidence="5" id="KW-1185">Reference proteome</keyword>
<dbReference type="InterPro" id="IPR031563">
    <property type="entry name" value="MOT1/MOT2"/>
</dbReference>
<protein>
    <submittedName>
        <fullName evidence="4">Molybdate transporter 2 isoform B</fullName>
    </submittedName>
</protein>